<dbReference type="InterPro" id="IPR000994">
    <property type="entry name" value="Pept_M24"/>
</dbReference>
<dbReference type="Proteomes" id="UP001596978">
    <property type="component" value="Unassembled WGS sequence"/>
</dbReference>
<organism evidence="2 3">
    <name type="scientific">Sungkyunkwania multivorans</name>
    <dbReference type="NCBI Taxonomy" id="1173618"/>
    <lineage>
        <taxon>Bacteria</taxon>
        <taxon>Pseudomonadati</taxon>
        <taxon>Bacteroidota</taxon>
        <taxon>Flavobacteriia</taxon>
        <taxon>Flavobacteriales</taxon>
        <taxon>Flavobacteriaceae</taxon>
        <taxon>Sungkyunkwania</taxon>
    </lineage>
</organism>
<dbReference type="RefSeq" id="WP_386406645.1">
    <property type="nucleotide sequence ID" value="NZ_JBHTJH010000004.1"/>
</dbReference>
<reference evidence="3" key="1">
    <citation type="journal article" date="2019" name="Int. J. Syst. Evol. Microbiol.">
        <title>The Global Catalogue of Microorganisms (GCM) 10K type strain sequencing project: providing services to taxonomists for standard genome sequencing and annotation.</title>
        <authorList>
            <consortium name="The Broad Institute Genomics Platform"/>
            <consortium name="The Broad Institute Genome Sequencing Center for Infectious Disease"/>
            <person name="Wu L."/>
            <person name="Ma J."/>
        </authorList>
    </citation>
    <scope>NUCLEOTIDE SEQUENCE [LARGE SCALE GENOMIC DNA]</scope>
    <source>
        <strain evidence="3">CCUG 62952</strain>
    </source>
</reference>
<proteinExistence type="predicted"/>
<evidence type="ECO:0000259" key="1">
    <source>
        <dbReference type="Pfam" id="PF00557"/>
    </source>
</evidence>
<dbReference type="EMBL" id="JBHTJH010000004">
    <property type="protein sequence ID" value="MFD0862192.1"/>
    <property type="molecule type" value="Genomic_DNA"/>
</dbReference>
<evidence type="ECO:0000313" key="3">
    <source>
        <dbReference type="Proteomes" id="UP001596978"/>
    </source>
</evidence>
<accession>A0ABW3CYP7</accession>
<keyword evidence="3" id="KW-1185">Reference proteome</keyword>
<dbReference type="SUPFAM" id="SSF55920">
    <property type="entry name" value="Creatinase/aminopeptidase"/>
    <property type="match status" value="1"/>
</dbReference>
<feature type="domain" description="Peptidase M24" evidence="1">
    <location>
        <begin position="199"/>
        <end position="402"/>
    </location>
</feature>
<name>A0ABW3CYP7_9FLAO</name>
<evidence type="ECO:0000313" key="2">
    <source>
        <dbReference type="EMBL" id="MFD0862192.1"/>
    </source>
</evidence>
<comment type="caution">
    <text evidence="2">The sequence shown here is derived from an EMBL/GenBank/DDBJ whole genome shotgun (WGS) entry which is preliminary data.</text>
</comment>
<gene>
    <name evidence="2" type="ORF">ACFQ1M_08220</name>
</gene>
<dbReference type="Gene3D" id="3.90.230.10">
    <property type="entry name" value="Creatinase/methionine aminopeptidase superfamily"/>
    <property type="match status" value="1"/>
</dbReference>
<dbReference type="InterPro" id="IPR036005">
    <property type="entry name" value="Creatinase/aminopeptidase-like"/>
</dbReference>
<sequence length="443" mass="51098">MKKTILFLFSILSIYSYSQHILPERERAKIVDEILEERFNDLLPTLMDRADIDMWIVISREYNEDPVLRTMLPATWLNARRRTILVFFRDRSKSTIEKLAIARYDIGKNIKSVWNKEKQPDQWQALIDLIIGKNPKKIGLNYSDHFGIADGIVKTDHDAFMTRLPKKFQKRVVSAEKLAIGWIETRTEREMAIYSHLVHITHQIIEEAFSANVITPGVTTTEDVVWWMRDKVRSLGLETWFHPTVDVQRAENSDLYAFDNKPKLDVIRPGDLLHCDFGITYLRLNTDCQELAYVLKSGEQEAPAFLKDALKEGNRLQDILTRNFKTGRTGNEILLKSLSEAKGEGLKPQIYTHPLGLYGHSAGPTIGMWDSQGGVPVNGDYPLYPNTVYAIELNTKVFLKEWKKEIRVMLEEAGFYDDMGHRYVNGRQTKLLLISEDGQHITK</sequence>
<protein>
    <submittedName>
        <fullName evidence="2">M24 family metallopeptidase</fullName>
    </submittedName>
</protein>
<dbReference type="Pfam" id="PF00557">
    <property type="entry name" value="Peptidase_M24"/>
    <property type="match status" value="1"/>
</dbReference>